<sequence>MVLLYEMGFYIYLWPRIVHDLKTTNYMKNLSILMKGILILLCFTISHSKAQVGINTSNPQTTFHVDGAKDNPSSGAPSSTQIANDVAITSAGEIGIGTLTPAVKIDTRSVANTDNSIGIGETSQAASAAGGGAVRYNPLNGGKMQYSDGVVWQDLISSPTKAVVVANLQAANFAVKIPYQVSTGIAGWTEVSDPTGNFTPGTGVFTAPRTGVYLVSFTYDFVRIPIASGYFSEARYVVNGNSTVKKCVKSYSNISKQAQVAGSCVAGVQLNKGDTLQAYIYQSVYNGSLSLRTDTSSASNEYGFVNLSILEQ</sequence>
<gene>
    <name evidence="1" type="ORF">C1634_001725</name>
</gene>
<reference evidence="1 2" key="1">
    <citation type="submission" date="2018-04" db="EMBL/GenBank/DDBJ databases">
        <title>Chryseobacterium oncorhynchi 701B-08T from rainbow trout, and Chryseobacterium viscerum 687B-08T from diseased fish.</title>
        <authorList>
            <person name="Jeong J.-J."/>
            <person name="Lee Y.J."/>
            <person name="Pathiraja D."/>
            <person name="Park B."/>
            <person name="Choi I.-G."/>
            <person name="Kim K.D."/>
        </authorList>
    </citation>
    <scope>NUCLEOTIDE SEQUENCE [LARGE SCALE GENOMIC DNA]</scope>
    <source>
        <strain evidence="1 2">687B-08</strain>
    </source>
</reference>
<dbReference type="InterPro" id="IPR008983">
    <property type="entry name" value="Tumour_necrosis_fac-like_dom"/>
</dbReference>
<comment type="caution">
    <text evidence="1">The sequence shown here is derived from an EMBL/GenBank/DDBJ whole genome shotgun (WGS) entry which is preliminary data.</text>
</comment>
<name>A0A316X2I2_9FLAO</name>
<evidence type="ECO:0000313" key="2">
    <source>
        <dbReference type="Proteomes" id="UP000236413"/>
    </source>
</evidence>
<dbReference type="AlphaFoldDB" id="A0A316X2I2"/>
<evidence type="ECO:0000313" key="1">
    <source>
        <dbReference type="EMBL" id="PWN65488.1"/>
    </source>
</evidence>
<protein>
    <recommendedName>
        <fullName evidence="3">C1q domain-containing protein</fullName>
    </recommendedName>
</protein>
<organism evidence="1 2">
    <name type="scientific">Chryseobacterium viscerum</name>
    <dbReference type="NCBI Taxonomy" id="1037377"/>
    <lineage>
        <taxon>Bacteria</taxon>
        <taxon>Pseudomonadati</taxon>
        <taxon>Bacteroidota</taxon>
        <taxon>Flavobacteriia</taxon>
        <taxon>Flavobacteriales</taxon>
        <taxon>Weeksellaceae</taxon>
        <taxon>Chryseobacterium group</taxon>
        <taxon>Chryseobacterium</taxon>
    </lineage>
</organism>
<dbReference type="Proteomes" id="UP000236413">
    <property type="component" value="Unassembled WGS sequence"/>
</dbReference>
<dbReference type="Gene3D" id="2.60.120.40">
    <property type="match status" value="1"/>
</dbReference>
<dbReference type="SUPFAM" id="SSF49842">
    <property type="entry name" value="TNF-like"/>
    <property type="match status" value="1"/>
</dbReference>
<proteinExistence type="predicted"/>
<evidence type="ECO:0008006" key="3">
    <source>
        <dbReference type="Google" id="ProtNLM"/>
    </source>
</evidence>
<dbReference type="EMBL" id="PPEG02000001">
    <property type="protein sequence ID" value="PWN65488.1"/>
    <property type="molecule type" value="Genomic_DNA"/>
</dbReference>
<accession>A0A316X2I2</accession>